<evidence type="ECO:0000313" key="2">
    <source>
        <dbReference type="Proteomes" id="UP001596031"/>
    </source>
</evidence>
<dbReference type="RefSeq" id="WP_379723237.1">
    <property type="nucleotide sequence ID" value="NZ_JBHSMS010000047.1"/>
</dbReference>
<reference evidence="2" key="1">
    <citation type="journal article" date="2019" name="Int. J. Syst. Evol. Microbiol.">
        <title>The Global Catalogue of Microorganisms (GCM) 10K type strain sequencing project: providing services to taxonomists for standard genome sequencing and annotation.</title>
        <authorList>
            <consortium name="The Broad Institute Genomics Platform"/>
            <consortium name="The Broad Institute Genome Sequencing Center for Infectious Disease"/>
            <person name="Wu L."/>
            <person name="Ma J."/>
        </authorList>
    </citation>
    <scope>NUCLEOTIDE SEQUENCE [LARGE SCALE GENOMIC DNA]</scope>
    <source>
        <strain evidence="2">CCUG 38813</strain>
    </source>
</reference>
<protein>
    <recommendedName>
        <fullName evidence="3">Acyl-CoA dehydrogenase</fullName>
    </recommendedName>
</protein>
<dbReference type="Proteomes" id="UP001596031">
    <property type="component" value="Unassembled WGS sequence"/>
</dbReference>
<keyword evidence="2" id="KW-1185">Reference proteome</keyword>
<accession>A0ABW0PM97</accession>
<sequence>MSTSPTVALLESTLFERAVQFAKKLVAGPAAGDANGDLWQLYRMTRGVDSVRPGVTRKLDMMARRRAGQAG</sequence>
<name>A0ABW0PM97_9BURK</name>
<organism evidence="1 2">
    <name type="scientific">Massilia jejuensis</name>
    <dbReference type="NCBI Taxonomy" id="648894"/>
    <lineage>
        <taxon>Bacteria</taxon>
        <taxon>Pseudomonadati</taxon>
        <taxon>Pseudomonadota</taxon>
        <taxon>Betaproteobacteria</taxon>
        <taxon>Burkholderiales</taxon>
        <taxon>Oxalobacteraceae</taxon>
        <taxon>Telluria group</taxon>
        <taxon>Massilia</taxon>
    </lineage>
</organism>
<dbReference type="EMBL" id="JBHSMS010000047">
    <property type="protein sequence ID" value="MFC5512612.1"/>
    <property type="molecule type" value="Genomic_DNA"/>
</dbReference>
<evidence type="ECO:0000313" key="1">
    <source>
        <dbReference type="EMBL" id="MFC5512612.1"/>
    </source>
</evidence>
<gene>
    <name evidence="1" type="ORF">ACFPOU_15935</name>
</gene>
<comment type="caution">
    <text evidence="1">The sequence shown here is derived from an EMBL/GenBank/DDBJ whole genome shotgun (WGS) entry which is preliminary data.</text>
</comment>
<proteinExistence type="predicted"/>
<evidence type="ECO:0008006" key="3">
    <source>
        <dbReference type="Google" id="ProtNLM"/>
    </source>
</evidence>